<feature type="non-terminal residue" evidence="2">
    <location>
        <position position="120"/>
    </location>
</feature>
<name>A0AAV7CNC9_ENGPU</name>
<protein>
    <submittedName>
        <fullName evidence="2">Uncharacterized protein</fullName>
    </submittedName>
</protein>
<dbReference type="Proteomes" id="UP000824782">
    <property type="component" value="Unassembled WGS sequence"/>
</dbReference>
<accession>A0AAV7CNC9</accession>
<feature type="non-terminal residue" evidence="2">
    <location>
        <position position="1"/>
    </location>
</feature>
<organism evidence="2 3">
    <name type="scientific">Engystomops pustulosus</name>
    <name type="common">Tungara frog</name>
    <name type="synonym">Physalaemus pustulosus</name>
    <dbReference type="NCBI Taxonomy" id="76066"/>
    <lineage>
        <taxon>Eukaryota</taxon>
        <taxon>Metazoa</taxon>
        <taxon>Chordata</taxon>
        <taxon>Craniata</taxon>
        <taxon>Vertebrata</taxon>
        <taxon>Euteleostomi</taxon>
        <taxon>Amphibia</taxon>
        <taxon>Batrachia</taxon>
        <taxon>Anura</taxon>
        <taxon>Neobatrachia</taxon>
        <taxon>Hyloidea</taxon>
        <taxon>Leptodactylidae</taxon>
        <taxon>Leiuperinae</taxon>
        <taxon>Engystomops</taxon>
    </lineage>
</organism>
<dbReference type="EMBL" id="WNYA01000002">
    <property type="protein sequence ID" value="KAG8586594.1"/>
    <property type="molecule type" value="Genomic_DNA"/>
</dbReference>
<feature type="region of interest" description="Disordered" evidence="1">
    <location>
        <begin position="83"/>
        <end position="106"/>
    </location>
</feature>
<evidence type="ECO:0000256" key="1">
    <source>
        <dbReference type="SAM" id="MobiDB-lite"/>
    </source>
</evidence>
<comment type="caution">
    <text evidence="2">The sequence shown here is derived from an EMBL/GenBank/DDBJ whole genome shotgun (WGS) entry which is preliminary data.</text>
</comment>
<evidence type="ECO:0000313" key="3">
    <source>
        <dbReference type="Proteomes" id="UP000824782"/>
    </source>
</evidence>
<evidence type="ECO:0000313" key="2">
    <source>
        <dbReference type="EMBL" id="KAG8586594.1"/>
    </source>
</evidence>
<dbReference type="AlphaFoldDB" id="A0AAV7CNC9"/>
<sequence>GARACHPLPLRPRARVWPGSLGTEPAAAARSASHYCGGKDSGEERCTCCCCGGLPVRGADWVFMPECWGFFLCRELGSSVCLSTSRSSDEDDSEANDHQVDVSDVIQLVPDDQPELHIQT</sequence>
<proteinExistence type="predicted"/>
<reference evidence="2" key="1">
    <citation type="thesis" date="2020" institute="ProQuest LLC" country="789 East Eisenhower Parkway, Ann Arbor, MI, USA">
        <title>Comparative Genomics and Chromosome Evolution.</title>
        <authorList>
            <person name="Mudd A.B."/>
        </authorList>
    </citation>
    <scope>NUCLEOTIDE SEQUENCE</scope>
    <source>
        <strain evidence="2">237g6f4</strain>
        <tissue evidence="2">Blood</tissue>
    </source>
</reference>
<keyword evidence="3" id="KW-1185">Reference proteome</keyword>
<gene>
    <name evidence="2" type="ORF">GDO81_005429</name>
</gene>